<dbReference type="Proteomes" id="UP001151760">
    <property type="component" value="Unassembled WGS sequence"/>
</dbReference>
<accession>A0ABQ5DKE7</accession>
<feature type="domain" description="Transposase (putative) gypsy type" evidence="2">
    <location>
        <begin position="57"/>
        <end position="113"/>
    </location>
</feature>
<evidence type="ECO:0000313" key="4">
    <source>
        <dbReference type="Proteomes" id="UP001151760"/>
    </source>
</evidence>
<dbReference type="PANTHER" id="PTHR31099">
    <property type="entry name" value="OS06G0165300 PROTEIN"/>
    <property type="match status" value="1"/>
</dbReference>
<sequence>MSAITDIRCALTRKAFDAFCTKYHIPEEVHPVLPNQNDTIHERPAGKIWLYTRFFYYAKFRLPLSSFLVDVLRYFRINISQLSVIGAAKVSHFEILCRVHDIVPTVWLFHCFYVNSKKNGWIYFSKCSDNAPVCYTKPLDSLKNWNNHFFWVDDFAYPARFLWHSTKNVTRDPALAAADFSAQDYATLVAHPSLFWKFSEEFMCLVGLSCHYTLDRETYPLFLDKDEEDMDLFAFIQTPDPTKVKVVEREQKEDKPQFLETTVGHNVPLLPVAPDRGASELEASVGKLFDEDGSGNQMKQGDSVGGGGGVIIQPTVETTDVVIEVVAYVQQKRPRKRKTMAVDAGGKSRSSLQRLLAGAVLNVDVRGEVIPTLPFVTSSVSATPERETGDHTDSVTRHNLRTVGAPQRFVISSDSSHHSGANVAEAEVDSIAKSSVPVMIAVTTTTPMADPAVFVKEKTSKPSLFATVSSSAGGADPNAGIFSDLTESDFLVSGVCTVINPDTDLQKVYVPQWSMTNGSRLDDGRVCHEMVDEFAPPKFFASVRGMKHDQLFTKFNVGAAGQMSLSAEVRMHADYNIKEKRRLKSVVDEKNELLKARDEEIVNLKAQMLLKEAEDAEAIRLRAEASTFEAVEKSLRDEMNVLKKRNTILKKERNALDVKATSLEASAMDEDRELVHELEDDRMREVNDKFDKLYAGFIEMALHLEERFYPHLLTTISGRRWLLTHGMELAISKSLNFTEYLSALRTTIGKAIEKGMQNGLSAGITHGTEGRALTNVAAYNPSAEADYISALQHLQSVNFSLLAELRSNKDASIDTLMNILRLDDTLAERLGLIDSHVRKIKENIANYRSALRDVFVTLAEPLSFTAVTGTEGTSDVVPATADITIALSTTFASASTVTPISVYDYEVTSTDDQTTANENVADGNANPFPNVDDVELNAP</sequence>
<protein>
    <recommendedName>
        <fullName evidence="2">Transposase (putative) gypsy type domain-containing protein</fullName>
    </recommendedName>
</protein>
<evidence type="ECO:0000259" key="2">
    <source>
        <dbReference type="Pfam" id="PF04195"/>
    </source>
</evidence>
<organism evidence="3 4">
    <name type="scientific">Tanacetum coccineum</name>
    <dbReference type="NCBI Taxonomy" id="301880"/>
    <lineage>
        <taxon>Eukaryota</taxon>
        <taxon>Viridiplantae</taxon>
        <taxon>Streptophyta</taxon>
        <taxon>Embryophyta</taxon>
        <taxon>Tracheophyta</taxon>
        <taxon>Spermatophyta</taxon>
        <taxon>Magnoliopsida</taxon>
        <taxon>eudicotyledons</taxon>
        <taxon>Gunneridae</taxon>
        <taxon>Pentapetalae</taxon>
        <taxon>asterids</taxon>
        <taxon>campanulids</taxon>
        <taxon>Asterales</taxon>
        <taxon>Asteraceae</taxon>
        <taxon>Asteroideae</taxon>
        <taxon>Anthemideae</taxon>
        <taxon>Anthemidinae</taxon>
        <taxon>Tanacetum</taxon>
    </lineage>
</organism>
<proteinExistence type="predicted"/>
<gene>
    <name evidence="3" type="ORF">Tco_0937134</name>
</gene>
<dbReference type="EMBL" id="BQNB010015209">
    <property type="protein sequence ID" value="GJT37269.1"/>
    <property type="molecule type" value="Genomic_DNA"/>
</dbReference>
<dbReference type="Pfam" id="PF04195">
    <property type="entry name" value="Transposase_28"/>
    <property type="match status" value="1"/>
</dbReference>
<name>A0ABQ5DKE7_9ASTR</name>
<evidence type="ECO:0000256" key="1">
    <source>
        <dbReference type="SAM" id="MobiDB-lite"/>
    </source>
</evidence>
<dbReference type="PANTHER" id="PTHR31099:SF41">
    <property type="entry name" value="TRANSPOSASE (PUTATIVE), GYPSY TYPE-RELATED"/>
    <property type="match status" value="1"/>
</dbReference>
<dbReference type="InterPro" id="IPR007321">
    <property type="entry name" value="Transposase_28"/>
</dbReference>
<reference evidence="3" key="2">
    <citation type="submission" date="2022-01" db="EMBL/GenBank/DDBJ databases">
        <authorList>
            <person name="Yamashiro T."/>
            <person name="Shiraishi A."/>
            <person name="Satake H."/>
            <person name="Nakayama K."/>
        </authorList>
    </citation>
    <scope>NUCLEOTIDE SEQUENCE</scope>
</reference>
<keyword evidence="4" id="KW-1185">Reference proteome</keyword>
<feature type="region of interest" description="Disordered" evidence="1">
    <location>
        <begin position="915"/>
        <end position="939"/>
    </location>
</feature>
<reference evidence="3" key="1">
    <citation type="journal article" date="2022" name="Int. J. Mol. Sci.">
        <title>Draft Genome of Tanacetum Coccineum: Genomic Comparison of Closely Related Tanacetum-Family Plants.</title>
        <authorList>
            <person name="Yamashiro T."/>
            <person name="Shiraishi A."/>
            <person name="Nakayama K."/>
            <person name="Satake H."/>
        </authorList>
    </citation>
    <scope>NUCLEOTIDE SEQUENCE</scope>
</reference>
<comment type="caution">
    <text evidence="3">The sequence shown here is derived from an EMBL/GenBank/DDBJ whole genome shotgun (WGS) entry which is preliminary data.</text>
</comment>
<evidence type="ECO:0000313" key="3">
    <source>
        <dbReference type="EMBL" id="GJT37269.1"/>
    </source>
</evidence>